<gene>
    <name evidence="1" type="ORF">EZS28_016815</name>
</gene>
<comment type="caution">
    <text evidence="1">The sequence shown here is derived from an EMBL/GenBank/DDBJ whole genome shotgun (WGS) entry which is preliminary data.</text>
</comment>
<dbReference type="EMBL" id="SNRW01004288">
    <property type="protein sequence ID" value="KAA6387662.1"/>
    <property type="molecule type" value="Genomic_DNA"/>
</dbReference>
<organism evidence="1 2">
    <name type="scientific">Streblomastix strix</name>
    <dbReference type="NCBI Taxonomy" id="222440"/>
    <lineage>
        <taxon>Eukaryota</taxon>
        <taxon>Metamonada</taxon>
        <taxon>Preaxostyla</taxon>
        <taxon>Oxymonadida</taxon>
        <taxon>Streblomastigidae</taxon>
        <taxon>Streblomastix</taxon>
    </lineage>
</organism>
<sequence>MLMLKIATDDSFMRGYNSSKMGARTNIIVTLQGSLVTGIVDIELIILTTNDNQNKQQAFIATRVYPTPTDAQIVPQMHYLYEAIFRFIFDDAPDPQSMNVIEEELFTV</sequence>
<protein>
    <submittedName>
        <fullName evidence="1">Uncharacterized protein</fullName>
    </submittedName>
</protein>
<evidence type="ECO:0000313" key="2">
    <source>
        <dbReference type="Proteomes" id="UP000324800"/>
    </source>
</evidence>
<proteinExistence type="predicted"/>
<dbReference type="AlphaFoldDB" id="A0A5J4VYQ1"/>
<name>A0A5J4VYQ1_9EUKA</name>
<reference evidence="1 2" key="1">
    <citation type="submission" date="2019-03" db="EMBL/GenBank/DDBJ databases">
        <title>Single cell metagenomics reveals metabolic interactions within the superorganism composed of flagellate Streblomastix strix and complex community of Bacteroidetes bacteria on its surface.</title>
        <authorList>
            <person name="Treitli S.C."/>
            <person name="Kolisko M."/>
            <person name="Husnik F."/>
            <person name="Keeling P."/>
            <person name="Hampl V."/>
        </authorList>
    </citation>
    <scope>NUCLEOTIDE SEQUENCE [LARGE SCALE GENOMIC DNA]</scope>
    <source>
        <strain evidence="1">ST1C</strain>
    </source>
</reference>
<evidence type="ECO:0000313" key="1">
    <source>
        <dbReference type="EMBL" id="KAA6387662.1"/>
    </source>
</evidence>
<dbReference type="Proteomes" id="UP000324800">
    <property type="component" value="Unassembled WGS sequence"/>
</dbReference>
<accession>A0A5J4VYQ1</accession>